<dbReference type="Pfam" id="PF13237">
    <property type="entry name" value="Fer4_10"/>
    <property type="match status" value="1"/>
</dbReference>
<dbReference type="PANTHER" id="PTHR11615">
    <property type="entry name" value="NITRATE, FORMATE, IRON DEHYDROGENASE"/>
    <property type="match status" value="1"/>
</dbReference>
<dbReference type="EMBL" id="MLAK01001312">
    <property type="protein sequence ID" value="OHS94533.1"/>
    <property type="molecule type" value="Genomic_DNA"/>
</dbReference>
<evidence type="ECO:0000259" key="10">
    <source>
        <dbReference type="PROSITE" id="PS51379"/>
    </source>
</evidence>
<dbReference type="SUPFAM" id="SSF54292">
    <property type="entry name" value="2Fe-2S ferredoxin-like"/>
    <property type="match status" value="1"/>
</dbReference>
<feature type="domain" description="4Fe-4S ferredoxin-type" evidence="10">
    <location>
        <begin position="129"/>
        <end position="159"/>
    </location>
</feature>
<evidence type="ECO:0000313" key="12">
    <source>
        <dbReference type="EMBL" id="OHS94533.1"/>
    </source>
</evidence>
<dbReference type="InterPro" id="IPR036991">
    <property type="entry name" value="Fe_hydrogenase_ssu_sf"/>
</dbReference>
<dbReference type="InterPro" id="IPR017896">
    <property type="entry name" value="4Fe4S_Fe-S-bd"/>
</dbReference>
<protein>
    <submittedName>
        <fullName evidence="12">Iron only hydrogenase large subunit, C-terminal domain containing protein</fullName>
    </submittedName>
</protein>
<evidence type="ECO:0000256" key="2">
    <source>
        <dbReference type="ARBA" id="ARBA00001974"/>
    </source>
</evidence>
<dbReference type="NCBIfam" id="TIGR02512">
    <property type="entry name" value="FeFe_hydrog_A"/>
    <property type="match status" value="1"/>
</dbReference>
<comment type="cofactor">
    <cofactor evidence="2">
        <name>FAD</name>
        <dbReference type="ChEBI" id="CHEBI:57692"/>
    </cofactor>
</comment>
<dbReference type="InterPro" id="IPR017900">
    <property type="entry name" value="4Fe4S_Fe_S_CS"/>
</dbReference>
<dbReference type="Gene3D" id="3.40.950.10">
    <property type="entry name" value="Fe-only Hydrogenase (Larger Subunit), Chain L, domain 3"/>
    <property type="match status" value="1"/>
</dbReference>
<dbReference type="CDD" id="cd00207">
    <property type="entry name" value="fer2"/>
    <property type="match status" value="1"/>
</dbReference>
<dbReference type="Gene3D" id="3.40.50.80">
    <property type="entry name" value="Nucleotide-binding domain of ferredoxin-NADP reductase (FNR) module"/>
    <property type="match status" value="1"/>
</dbReference>
<dbReference type="Pfam" id="PF00667">
    <property type="entry name" value="FAD_binding_1"/>
    <property type="match status" value="1"/>
</dbReference>
<dbReference type="PROSITE" id="PS51085">
    <property type="entry name" value="2FE2S_FER_2"/>
    <property type="match status" value="1"/>
</dbReference>
<dbReference type="InterPro" id="IPR003097">
    <property type="entry name" value="CysJ-like_FAD-binding"/>
</dbReference>
<keyword evidence="8" id="KW-0479">Metal-binding</keyword>
<dbReference type="PROSITE" id="PS51379">
    <property type="entry name" value="4FE4S_FER_2"/>
    <property type="match status" value="2"/>
</dbReference>
<dbReference type="Gene3D" id="3.40.50.360">
    <property type="match status" value="1"/>
</dbReference>
<dbReference type="Pfam" id="PF02906">
    <property type="entry name" value="Fe_hyd_lg_C"/>
    <property type="match status" value="1"/>
</dbReference>
<dbReference type="InterPro" id="IPR017938">
    <property type="entry name" value="Riboflavin_synthase-like_b-brl"/>
</dbReference>
<dbReference type="VEuPathDB" id="TrichDB:TRFO_39302"/>
<dbReference type="InterPro" id="IPR029039">
    <property type="entry name" value="Flavoprotein-like_sf"/>
</dbReference>
<evidence type="ECO:0000256" key="6">
    <source>
        <dbReference type="ARBA" id="ARBA00022857"/>
    </source>
</evidence>
<name>A0A1J4JAS3_9EUKA</name>
<dbReference type="SUPFAM" id="SSF54862">
    <property type="entry name" value="4Fe-4S ferredoxins"/>
    <property type="match status" value="1"/>
</dbReference>
<keyword evidence="13" id="KW-1185">Reference proteome</keyword>
<comment type="cofactor">
    <cofactor evidence="1">
        <name>FMN</name>
        <dbReference type="ChEBI" id="CHEBI:58210"/>
    </cofactor>
</comment>
<evidence type="ECO:0000256" key="4">
    <source>
        <dbReference type="ARBA" id="ARBA00022630"/>
    </source>
</evidence>
<dbReference type="SMART" id="SM00902">
    <property type="entry name" value="Fe_hyd_SSU"/>
    <property type="match status" value="1"/>
</dbReference>
<dbReference type="InterPro" id="IPR013352">
    <property type="entry name" value="Fe_hydrogenase_subset"/>
</dbReference>
<comment type="similarity">
    <text evidence="3">Belongs to the NARF family.</text>
</comment>
<dbReference type="InterPro" id="IPR017927">
    <property type="entry name" value="FAD-bd_FR_type"/>
</dbReference>
<dbReference type="Gene3D" id="3.30.70.20">
    <property type="match status" value="1"/>
</dbReference>
<feature type="domain" description="2Fe-2S ferredoxin-type" evidence="9">
    <location>
        <begin position="6"/>
        <end position="83"/>
    </location>
</feature>
<keyword evidence="4" id="KW-0285">Flavoprotein</keyword>
<proteinExistence type="inferred from homology"/>
<dbReference type="Proteomes" id="UP000179807">
    <property type="component" value="Unassembled WGS sequence"/>
</dbReference>
<sequence length="1151" mass="130349">MNKPIHYIPVTINGSQYNVEENQTILETCKKLGIYIPRLCYHPDIPPFGQCGLCIVEIDDNGTGYACIQKVAPNMNISTNSETVMELARSNFYNFMDMSVYPHSKDIEDLFNYFAPFTEVHERQDDKNISMTFNSSLCIGCDRCVRMCVDIQGIDALVEKNPRFSENQCISCGQCIAVCPTSAITHTPSYQHVLKNLANKDKIVVLQIAPAVRVSVGDLFDEPPGTVVTGKIIDAAKQLGFNYVFDTCFAADVTTIEEGNEFLERLNNHGTFPMFTSCCPAWINYIEKSHPDLVANISTTKSPHIIEGVLIKNYFAKVKGIKKQNIFVVSLMPCVAKKMEIKRMQLAGDVDAVIIPQELADMMKMFEINWNQLKNKEFDSIVGHSSGGGQIFGASGGVTEAVVRYTYEKLTNETLKDTLKFSIFRGNESLKKAEVKINDVTLKLAVCNGIKAAKHLIETNGHTDFHLIEVMSCKGGCVNGGGQPKKRHNRQTTHLVKRTENIFGIDEKMDIKTPKLNPEVIQLYEDYLKKPGSHMLHTHYEHQETTFLANLRNERTKHHMLLSEMRMVSISHSNAGSMLQMGKNAFTNTTLNLSSTSLVSNLSDLGKHKVRKLVEAFTNGFKFPINTTSIDQILEEKTAFFVINSSEANESFDLAISFYDLLENSFDDLTGVRYAVCEFTNKKAKNKFRIGREIDILMEHHLASRITPYREVDISSSDFGEPNFERWYMVLCYILGVEPPKLEISVLFKMARSKDKSIIKYPLRPNTFTIASLKEISKLDENLTKIVINVSKGTTYEPGDYLQFLPKNPPELVEKVLASLNFTGDEVYKVKSADHSSFIPEIISTRQLLEQYLDLCTPPTREMIKIFAECANEEGQALLEELNENGNNEDDNKDNVYHTAAQFCETYSKYGIPELPKLLTCCPKIKPRTFSILKHENQQMTVIMQKHVFYTQDDDKQNSTEKKEHEGLCSSYFSSLINNYFNNTEKPKDKVAFKVAPGILRYPKSNKTPVIMIAYNLGASSCLALLHHRTDSTFGDAIVFYEHTNSAGFQELEKEFHNLHEKGTITNLFIINSTENTSNYNSILENSKDVWRLWKDDSTVVFFSGNRKSESEETKIINEAFVKTTIKEGGLRDEEAMAYTSRHQFTIEIIK</sequence>
<dbReference type="InterPro" id="IPR001041">
    <property type="entry name" value="2Fe-2S_ferredoxin-type"/>
</dbReference>
<dbReference type="InterPro" id="IPR009016">
    <property type="entry name" value="Fe_hydrogenase"/>
</dbReference>
<evidence type="ECO:0000259" key="9">
    <source>
        <dbReference type="PROSITE" id="PS51085"/>
    </source>
</evidence>
<dbReference type="PROSITE" id="PS51384">
    <property type="entry name" value="FAD_FR"/>
    <property type="match status" value="1"/>
</dbReference>
<evidence type="ECO:0000256" key="1">
    <source>
        <dbReference type="ARBA" id="ARBA00001917"/>
    </source>
</evidence>
<evidence type="ECO:0000313" key="13">
    <source>
        <dbReference type="Proteomes" id="UP000179807"/>
    </source>
</evidence>
<dbReference type="Gene3D" id="3.40.50.1780">
    <property type="match status" value="1"/>
</dbReference>
<feature type="domain" description="FAD-binding FR-type" evidence="11">
    <location>
        <begin position="763"/>
        <end position="1003"/>
    </location>
</feature>
<dbReference type="Gene3D" id="4.10.260.20">
    <property type="entry name" value="Iron hydrogenase, small subunit"/>
    <property type="match status" value="1"/>
</dbReference>
<comment type="caution">
    <text evidence="12">The sequence shown here is derived from an EMBL/GenBank/DDBJ whole genome shotgun (WGS) entry which is preliminary data.</text>
</comment>
<dbReference type="GeneID" id="94847263"/>
<evidence type="ECO:0000256" key="8">
    <source>
        <dbReference type="ARBA" id="ARBA00023014"/>
    </source>
</evidence>
<dbReference type="InterPro" id="IPR003149">
    <property type="entry name" value="Fe_hydrogenase_ssu"/>
</dbReference>
<evidence type="ECO:0000256" key="5">
    <source>
        <dbReference type="ARBA" id="ARBA00022827"/>
    </source>
</evidence>
<dbReference type="InterPro" id="IPR023173">
    <property type="entry name" value="NADPH_Cyt_P450_Rdtase_alpha"/>
</dbReference>
<evidence type="ECO:0000256" key="7">
    <source>
        <dbReference type="ARBA" id="ARBA00023002"/>
    </source>
</evidence>
<dbReference type="SUPFAM" id="SSF52218">
    <property type="entry name" value="Flavoproteins"/>
    <property type="match status" value="1"/>
</dbReference>
<accession>A0A1J4JAS3</accession>
<evidence type="ECO:0000256" key="3">
    <source>
        <dbReference type="ARBA" id="ARBA00006596"/>
    </source>
</evidence>
<organism evidence="12 13">
    <name type="scientific">Tritrichomonas foetus</name>
    <dbReference type="NCBI Taxonomy" id="1144522"/>
    <lineage>
        <taxon>Eukaryota</taxon>
        <taxon>Metamonada</taxon>
        <taxon>Parabasalia</taxon>
        <taxon>Tritrichomonadida</taxon>
        <taxon>Tritrichomonadidae</taxon>
        <taxon>Tritrichomonas</taxon>
    </lineage>
</organism>
<dbReference type="SUPFAM" id="SSF53920">
    <property type="entry name" value="Fe-only hydrogenase"/>
    <property type="match status" value="1"/>
</dbReference>
<reference evidence="12" key="1">
    <citation type="submission" date="2016-10" db="EMBL/GenBank/DDBJ databases">
        <authorList>
            <person name="Benchimol M."/>
            <person name="Almeida L.G."/>
            <person name="Vasconcelos A.T."/>
            <person name="Perreira-Neves A."/>
            <person name="Rosa I.A."/>
            <person name="Tasca T."/>
            <person name="Bogo M.R."/>
            <person name="de Souza W."/>
        </authorList>
    </citation>
    <scope>NUCLEOTIDE SEQUENCE [LARGE SCALE GENOMIC DNA]</scope>
    <source>
        <strain evidence="12">K</strain>
    </source>
</reference>
<dbReference type="Gene3D" id="2.40.30.10">
    <property type="entry name" value="Translation factors"/>
    <property type="match status" value="1"/>
</dbReference>
<keyword evidence="6" id="KW-0521">NADP</keyword>
<dbReference type="Gene3D" id="3.10.20.740">
    <property type="match status" value="1"/>
</dbReference>
<dbReference type="SUPFAM" id="SSF63380">
    <property type="entry name" value="Riboflavin synthase domain-like"/>
    <property type="match status" value="1"/>
</dbReference>
<dbReference type="SUPFAM" id="SSF52343">
    <property type="entry name" value="Ferredoxin reductase-like, C-terminal NADP-linked domain"/>
    <property type="match status" value="1"/>
</dbReference>
<dbReference type="OrthoDB" id="10253113at2759"/>
<keyword evidence="7" id="KW-0560">Oxidoreductase</keyword>
<evidence type="ECO:0000259" key="11">
    <source>
        <dbReference type="PROSITE" id="PS51384"/>
    </source>
</evidence>
<dbReference type="InterPro" id="IPR036010">
    <property type="entry name" value="2Fe-2S_ferredoxin-like_sf"/>
</dbReference>
<dbReference type="GO" id="GO:0005506">
    <property type="term" value="F:iron ion binding"/>
    <property type="evidence" value="ECO:0007669"/>
    <property type="project" value="InterPro"/>
</dbReference>
<dbReference type="Pfam" id="PF13510">
    <property type="entry name" value="Fer2_4"/>
    <property type="match status" value="1"/>
</dbReference>
<dbReference type="InterPro" id="IPR039261">
    <property type="entry name" value="FNR_nucleotide-bd"/>
</dbReference>
<dbReference type="InterPro" id="IPR004108">
    <property type="entry name" value="Fe_hydrogenase_lsu_C"/>
</dbReference>
<gene>
    <name evidence="12" type="ORF">TRFO_39302</name>
</gene>
<dbReference type="PROSITE" id="PS00198">
    <property type="entry name" value="4FE4S_FER_1"/>
    <property type="match status" value="1"/>
</dbReference>
<dbReference type="InterPro" id="IPR050340">
    <property type="entry name" value="Cytosolic_Fe-S_CAF"/>
</dbReference>
<dbReference type="GO" id="GO:0008901">
    <property type="term" value="F:ferredoxin hydrogenase activity"/>
    <property type="evidence" value="ECO:0007669"/>
    <property type="project" value="InterPro"/>
</dbReference>
<dbReference type="AlphaFoldDB" id="A0A1J4JAS3"/>
<keyword evidence="8" id="KW-0411">Iron-sulfur</keyword>
<dbReference type="Pfam" id="PF02256">
    <property type="entry name" value="Fe_hyd_SSU"/>
    <property type="match status" value="1"/>
</dbReference>
<feature type="domain" description="4Fe-4S ferredoxin-type" evidence="10">
    <location>
        <begin position="160"/>
        <end position="189"/>
    </location>
</feature>
<keyword evidence="8" id="KW-0408">Iron</keyword>
<dbReference type="RefSeq" id="XP_068347670.1">
    <property type="nucleotide sequence ID" value="XM_068512559.1"/>
</dbReference>
<dbReference type="Gene3D" id="1.20.990.10">
    <property type="entry name" value="NADPH-cytochrome p450 Reductase, Chain A, domain 3"/>
    <property type="match status" value="1"/>
</dbReference>
<keyword evidence="5" id="KW-0274">FAD</keyword>
<dbReference type="GO" id="GO:0051536">
    <property type="term" value="F:iron-sulfur cluster binding"/>
    <property type="evidence" value="ECO:0007669"/>
    <property type="project" value="UniProtKB-KW"/>
</dbReference>